<gene>
    <name evidence="2" type="ORF">ISU07_22540</name>
</gene>
<comment type="caution">
    <text evidence="2">The sequence shown here is derived from an EMBL/GenBank/DDBJ whole genome shotgun (WGS) entry which is preliminary data.</text>
</comment>
<feature type="region of interest" description="Disordered" evidence="1">
    <location>
        <begin position="1"/>
        <end position="37"/>
    </location>
</feature>
<proteinExistence type="predicted"/>
<keyword evidence="3" id="KW-1185">Reference proteome</keyword>
<evidence type="ECO:0000256" key="1">
    <source>
        <dbReference type="SAM" id="MobiDB-lite"/>
    </source>
</evidence>
<dbReference type="AlphaFoldDB" id="A0A930VJD7"/>
<accession>A0A930VJD7</accession>
<reference evidence="2" key="1">
    <citation type="submission" date="2020-11" db="EMBL/GenBank/DDBJ databases">
        <title>Nocardioides sp. nov., isolated from Soil of Cynanchum wilfordii Hemsley rhizosphere.</title>
        <authorList>
            <person name="Lee J.-S."/>
            <person name="Suh M.K."/>
            <person name="Kim J.-S."/>
        </authorList>
    </citation>
    <scope>NUCLEOTIDE SEQUENCE</scope>
    <source>
        <strain evidence="2">KCTC 19275</strain>
    </source>
</reference>
<feature type="compositionally biased region" description="Basic and acidic residues" evidence="1">
    <location>
        <begin position="1"/>
        <end position="12"/>
    </location>
</feature>
<protein>
    <submittedName>
        <fullName evidence="2">Uncharacterized protein</fullName>
    </submittedName>
</protein>
<organism evidence="2 3">
    <name type="scientific">Nocardioides islandensis</name>
    <dbReference type="NCBI Taxonomy" id="433663"/>
    <lineage>
        <taxon>Bacteria</taxon>
        <taxon>Bacillati</taxon>
        <taxon>Actinomycetota</taxon>
        <taxon>Actinomycetes</taxon>
        <taxon>Propionibacteriales</taxon>
        <taxon>Nocardioidaceae</taxon>
        <taxon>Nocardioides</taxon>
    </lineage>
</organism>
<evidence type="ECO:0000313" key="3">
    <source>
        <dbReference type="Proteomes" id="UP000640489"/>
    </source>
</evidence>
<name>A0A930VJD7_9ACTN</name>
<dbReference type="EMBL" id="JADKPN010000020">
    <property type="protein sequence ID" value="MBF4765923.1"/>
    <property type="molecule type" value="Genomic_DNA"/>
</dbReference>
<dbReference type="Proteomes" id="UP000640489">
    <property type="component" value="Unassembled WGS sequence"/>
</dbReference>
<dbReference type="RefSeq" id="WP_194709105.1">
    <property type="nucleotide sequence ID" value="NZ_JADKPN010000020.1"/>
</dbReference>
<sequence>MAWGFVHEEQRKGAGVSRTPGTEGFAPAGWPAQVRPPGAPGWEATAAEWLLDLCPADWRGYPGLRRHLVVLARFALMHVEAGQAAAARGLSETRADLRDVADLDVVEAAVQTWQLEQARLVGLRRAVGLVEEAIRGRRYTARL</sequence>
<evidence type="ECO:0000313" key="2">
    <source>
        <dbReference type="EMBL" id="MBF4765923.1"/>
    </source>
</evidence>